<dbReference type="Proteomes" id="UP000002484">
    <property type="component" value="Chromosome"/>
</dbReference>
<name>E3IWM6_PSEI1</name>
<dbReference type="HOGENOM" id="CLU_051214_2_0_11"/>
<evidence type="ECO:0000313" key="4">
    <source>
        <dbReference type="Proteomes" id="UP000002484"/>
    </source>
</evidence>
<dbReference type="KEGG" id="fri:FraEuI1c_3347"/>
<evidence type="ECO:0000313" key="3">
    <source>
        <dbReference type="EMBL" id="ADP81356.1"/>
    </source>
</evidence>
<dbReference type="CAZy" id="GH114">
    <property type="family name" value="Glycoside Hydrolase Family 114"/>
</dbReference>
<dbReference type="Gene3D" id="3.20.20.70">
    <property type="entry name" value="Aldolase class I"/>
    <property type="match status" value="1"/>
</dbReference>
<protein>
    <recommendedName>
        <fullName evidence="2">Glycoside-hydrolase family GH114 TIM-barrel domain-containing protein</fullName>
    </recommendedName>
</protein>
<keyword evidence="4" id="KW-1185">Reference proteome</keyword>
<dbReference type="InParanoid" id="E3IWM6"/>
<accession>E3IWM6</accession>
<evidence type="ECO:0000259" key="2">
    <source>
        <dbReference type="Pfam" id="PF03537"/>
    </source>
</evidence>
<dbReference type="eggNOG" id="COG3868">
    <property type="taxonomic scope" value="Bacteria"/>
</dbReference>
<dbReference type="InterPro" id="IPR013785">
    <property type="entry name" value="Aldolase_TIM"/>
</dbReference>
<dbReference type="PANTHER" id="PTHR35273:SF2">
    <property type="entry name" value="ALPHA-GALACTOSIDASE"/>
    <property type="match status" value="1"/>
</dbReference>
<gene>
    <name evidence="3" type="ordered locus">FraEuI1c_3347</name>
</gene>
<reference evidence="3 4" key="1">
    <citation type="submission" date="2010-10" db="EMBL/GenBank/DDBJ databases">
        <title>Complete sequence of Frankia sp. EuI1c.</title>
        <authorList>
            <consortium name="US DOE Joint Genome Institute"/>
            <person name="Lucas S."/>
            <person name="Copeland A."/>
            <person name="Lapidus A."/>
            <person name="Cheng J.-F."/>
            <person name="Bruce D."/>
            <person name="Goodwin L."/>
            <person name="Pitluck S."/>
            <person name="Chertkov O."/>
            <person name="Detter J.C."/>
            <person name="Han C."/>
            <person name="Tapia R."/>
            <person name="Land M."/>
            <person name="Hauser L."/>
            <person name="Jeffries C."/>
            <person name="Kyrpides N."/>
            <person name="Ivanova N."/>
            <person name="Mikhailova N."/>
            <person name="Beauchemin N."/>
            <person name="Sen A."/>
            <person name="Sur S.A."/>
            <person name="Gtari M."/>
            <person name="Wall L."/>
            <person name="Tisa L."/>
            <person name="Woyke T."/>
        </authorList>
    </citation>
    <scope>NUCLEOTIDE SEQUENCE [LARGE SCALE GENOMIC DNA]</scope>
    <source>
        <strain evidence="4">DSM 45817 / CECT 9037 / EuI1c</strain>
    </source>
</reference>
<proteinExistence type="predicted"/>
<dbReference type="InterPro" id="IPR017853">
    <property type="entry name" value="GH"/>
</dbReference>
<dbReference type="PANTHER" id="PTHR35273">
    <property type="entry name" value="ALPHA-1,4 POLYGALACTOSAMINIDASE, PUTATIVE (AFU_ORTHOLOGUE AFUA_3G07890)-RELATED"/>
    <property type="match status" value="1"/>
</dbReference>
<dbReference type="SUPFAM" id="SSF51445">
    <property type="entry name" value="(Trans)glycosidases"/>
    <property type="match status" value="1"/>
</dbReference>
<dbReference type="RefSeq" id="WP_013424474.1">
    <property type="nucleotide sequence ID" value="NC_014666.1"/>
</dbReference>
<feature type="region of interest" description="Disordered" evidence="1">
    <location>
        <begin position="1"/>
        <end position="24"/>
    </location>
</feature>
<dbReference type="EMBL" id="CP002299">
    <property type="protein sequence ID" value="ADP81356.1"/>
    <property type="molecule type" value="Genomic_DNA"/>
</dbReference>
<dbReference type="Pfam" id="PF03537">
    <property type="entry name" value="Glyco_hydro_114"/>
    <property type="match status" value="1"/>
</dbReference>
<sequence>MAASSTGPASAVPAPPTGPAGDQRARVVLPPVGAAFDYQLGGAYTPPGGVGVVSRDRTAKPVAGLYNICYINAFQAQPDALAWWQARHPELLLRRGDHGLVIDRDWGEALLDTSTAARRAALAAVVAVWVDDCAASGFQAVEPDNLDSFERAEGLLTQADNAAFAQLVARRAHADGLAVGQKNTAELLGQRRTVGFDFAVTEECGTYGECAGFADAYEDRVYDVEYSDSGLAKACGGWMTRISIVRRDRDVVPAGSDGYVDRTC</sequence>
<dbReference type="AlphaFoldDB" id="E3IWM6"/>
<dbReference type="InterPro" id="IPR004352">
    <property type="entry name" value="GH114_TIM-barrel"/>
</dbReference>
<organism evidence="3 4">
    <name type="scientific">Pseudofrankia inefficax (strain DSM 45817 / CECT 9037 / DDB 130130 / EuI1c)</name>
    <name type="common">Frankia inefficax</name>
    <dbReference type="NCBI Taxonomy" id="298654"/>
    <lineage>
        <taxon>Bacteria</taxon>
        <taxon>Bacillati</taxon>
        <taxon>Actinomycetota</taxon>
        <taxon>Actinomycetes</taxon>
        <taxon>Frankiales</taxon>
        <taxon>Frankiaceae</taxon>
        <taxon>Pseudofrankia</taxon>
    </lineage>
</organism>
<evidence type="ECO:0000256" key="1">
    <source>
        <dbReference type="SAM" id="MobiDB-lite"/>
    </source>
</evidence>
<dbReference type="STRING" id="298654.FraEuI1c_3347"/>
<feature type="domain" description="Glycoside-hydrolase family GH114 TIM-barrel" evidence="2">
    <location>
        <begin position="36"/>
        <end position="252"/>
    </location>
</feature>